<comment type="caution">
    <text evidence="4">The sequence shown here is derived from an EMBL/GenBank/DDBJ whole genome shotgun (WGS) entry which is preliminary data.</text>
</comment>
<proteinExistence type="predicted"/>
<evidence type="ECO:0000313" key="5">
    <source>
        <dbReference type="Proteomes" id="UP001207742"/>
    </source>
</evidence>
<dbReference type="Gene3D" id="1.10.510.40">
    <property type="match status" value="1"/>
</dbReference>
<dbReference type="Gene3D" id="6.10.250.3370">
    <property type="match status" value="1"/>
</dbReference>
<protein>
    <submittedName>
        <fullName evidence="4">IucA/IucC family siderophore biosynthesis protein</fullName>
    </submittedName>
</protein>
<dbReference type="Pfam" id="PF06276">
    <property type="entry name" value="FhuF"/>
    <property type="match status" value="1"/>
</dbReference>
<dbReference type="InterPro" id="IPR007310">
    <property type="entry name" value="Aerobactin_biosyn_IucA/IucC_N"/>
</dbReference>
<accession>A0ABT3IKQ8</accession>
<evidence type="ECO:0000313" key="4">
    <source>
        <dbReference type="EMBL" id="MCW3484541.1"/>
    </source>
</evidence>
<evidence type="ECO:0000256" key="1">
    <source>
        <dbReference type="ARBA" id="ARBA00004924"/>
    </source>
</evidence>
<feature type="domain" description="Aerobactin siderophore biosynthesis IucA/IucC-like C-terminal" evidence="3">
    <location>
        <begin position="421"/>
        <end position="577"/>
    </location>
</feature>
<sequence length="612" mass="69995">MNNSVTITPEQAIAHLQPEVWLKVNTLHIRKALTELSHELLLTPLRQYTKDGWGHYELPADKPGVVYRFRAQILQLDHWYIDTTSIEKLIDQVPAPLDSLQFIAEFTQTLGIDEDTLPKYMEEICSVLYGSAYMHTKPGFTSEELVHADYQQVEHAMMEGHPAFIANNGRIGFDATDYRAYAPEADAPVHLLWIAGHQSRAAYTGITALPYQQLLQQELGDAVLASFNQKITDLGLNPADYVYLPVHPWQWYNKLVHIFGADIANRQLIFLGTSEDAYLAQQSIRTFFNISHPEKFYVKTALSILNMGFMRGLSPYYMRTTPAITEWISQELGEDAYLQEKGFSLLAEVATVGYRHLYYEMAQQKDSPYKKMLAALWRESPVARLQPGQQLMTMASLLHIDREGKALLPALIKASGTDATTWLRSYIDAYLSPILHCFYYHDIVFMPHGENLILILENSTPVKAIMKDITEEIGVLSKEKVLPAVMERLSVVVPDEYKLIYIFTDIFDDFFRYVAHILVEHAGYPEDNFWELVAACILAYQERYPELAEKFERHDLFAPEFHRCCLNRLQLRHHQQMINLSDPIGNLQFAGMLKNPIAVYKTKLAGAVPLEA</sequence>
<name>A0ABT3IKQ8_9BACT</name>
<dbReference type="PANTHER" id="PTHR34384">
    <property type="entry name" value="L-2,3-DIAMINOPROPANOATE--CITRATE LIGASE"/>
    <property type="match status" value="1"/>
</dbReference>
<dbReference type="Gene3D" id="3.30.310.280">
    <property type="match status" value="1"/>
</dbReference>
<dbReference type="PANTHER" id="PTHR34384:SF6">
    <property type="entry name" value="STAPHYLOFERRIN B SYNTHASE"/>
    <property type="match status" value="1"/>
</dbReference>
<evidence type="ECO:0000259" key="3">
    <source>
        <dbReference type="Pfam" id="PF06276"/>
    </source>
</evidence>
<comment type="pathway">
    <text evidence="1">Siderophore biosynthesis.</text>
</comment>
<feature type="domain" description="Aerobactin siderophore biosynthesis IucA/IucC N-terminal" evidence="2">
    <location>
        <begin position="149"/>
        <end position="399"/>
    </location>
</feature>
<dbReference type="InterPro" id="IPR037455">
    <property type="entry name" value="LucA/IucC-like"/>
</dbReference>
<gene>
    <name evidence="4" type="ORF">OL497_11590</name>
</gene>
<dbReference type="Proteomes" id="UP001207742">
    <property type="component" value="Unassembled WGS sequence"/>
</dbReference>
<dbReference type="InterPro" id="IPR022770">
    <property type="entry name" value="IucA/IucC-like_C"/>
</dbReference>
<dbReference type="RefSeq" id="WP_264730242.1">
    <property type="nucleotide sequence ID" value="NZ_JAPDNR010000001.1"/>
</dbReference>
<organism evidence="4 5">
    <name type="scientific">Chitinophaga nivalis</name>
    <dbReference type="NCBI Taxonomy" id="2991709"/>
    <lineage>
        <taxon>Bacteria</taxon>
        <taxon>Pseudomonadati</taxon>
        <taxon>Bacteroidota</taxon>
        <taxon>Chitinophagia</taxon>
        <taxon>Chitinophagales</taxon>
        <taxon>Chitinophagaceae</taxon>
        <taxon>Chitinophaga</taxon>
    </lineage>
</organism>
<dbReference type="Pfam" id="PF04183">
    <property type="entry name" value="IucA_IucC"/>
    <property type="match status" value="1"/>
</dbReference>
<reference evidence="4 5" key="1">
    <citation type="submission" date="2022-10" db="EMBL/GenBank/DDBJ databases">
        <title>Chitinophaga nivalis PC15 sp. nov., isolated from Pyeongchang county, South Korea.</title>
        <authorList>
            <person name="Trinh H.N."/>
        </authorList>
    </citation>
    <scope>NUCLEOTIDE SEQUENCE [LARGE SCALE GENOMIC DNA]</scope>
    <source>
        <strain evidence="4 5">PC14</strain>
    </source>
</reference>
<dbReference type="EMBL" id="JAPDNS010000001">
    <property type="protein sequence ID" value="MCW3484541.1"/>
    <property type="molecule type" value="Genomic_DNA"/>
</dbReference>
<evidence type="ECO:0000259" key="2">
    <source>
        <dbReference type="Pfam" id="PF04183"/>
    </source>
</evidence>
<keyword evidence="5" id="KW-1185">Reference proteome</keyword>